<evidence type="ECO:0000259" key="2">
    <source>
        <dbReference type="Pfam" id="PF03781"/>
    </source>
</evidence>
<organism evidence="3 4">
    <name type="scientific">Hydrotalea sandarakina</name>
    <dbReference type="NCBI Taxonomy" id="1004304"/>
    <lineage>
        <taxon>Bacteria</taxon>
        <taxon>Pseudomonadati</taxon>
        <taxon>Bacteroidota</taxon>
        <taxon>Chitinophagia</taxon>
        <taxon>Chitinophagales</taxon>
        <taxon>Chitinophagaceae</taxon>
        <taxon>Hydrotalea</taxon>
    </lineage>
</organism>
<dbReference type="Pfam" id="PF03781">
    <property type="entry name" value="FGE-sulfatase"/>
    <property type="match status" value="1"/>
</dbReference>
<proteinExistence type="predicted"/>
<comment type="caution">
    <text evidence="3">The sequence shown here is derived from an EMBL/GenBank/DDBJ whole genome shotgun (WGS) entry which is preliminary data.</text>
</comment>
<evidence type="ECO:0000313" key="3">
    <source>
        <dbReference type="EMBL" id="PZX60546.1"/>
    </source>
</evidence>
<dbReference type="InterPro" id="IPR005532">
    <property type="entry name" value="SUMF_dom"/>
</dbReference>
<dbReference type="AlphaFoldDB" id="A0A2W7RNJ7"/>
<dbReference type="SUPFAM" id="SSF56436">
    <property type="entry name" value="C-type lectin-like"/>
    <property type="match status" value="1"/>
</dbReference>
<sequence length="294" mass="33528">MRWIVVLLFCTVGFAFITQKNSGNGNKLTTPPGTVLIKPGLYIDAYEISVGNWKDYTEGWLLAHENDTATYQSMLPDSLVWVSYRQHSEEFIETYYRGNSYNSYPIVGISYEQAQAFCNWRTERVNELLARMPNAPFRSVTYRLPTEAEWEMAASGKLDSIKFPYGYPGVYTAHKNDSVKNFNCRYPDDDSLHVGQRDIMPVNFSIPNQYGVYNMIGNVGEMIAEKGVAKGGHYDLPLAYCTIKERMSYKNPNRWLGFRCVCEVETAAPFKGKNTKPKKGKSVKGFEQANQEKE</sequence>
<protein>
    <submittedName>
        <fullName evidence="3">Sulfatase-modifying factor enzyme 1</fullName>
    </submittedName>
</protein>
<keyword evidence="4" id="KW-1185">Reference proteome</keyword>
<dbReference type="Gene3D" id="3.90.1580.10">
    <property type="entry name" value="paralog of FGE (formylglycine-generating enzyme)"/>
    <property type="match status" value="1"/>
</dbReference>
<dbReference type="EMBL" id="QKZV01000010">
    <property type="protein sequence ID" value="PZX60546.1"/>
    <property type="molecule type" value="Genomic_DNA"/>
</dbReference>
<gene>
    <name evidence="3" type="ORF">LX80_02565</name>
</gene>
<feature type="compositionally biased region" description="Basic residues" evidence="1">
    <location>
        <begin position="273"/>
        <end position="282"/>
    </location>
</feature>
<dbReference type="InterPro" id="IPR051043">
    <property type="entry name" value="Sulfatase_Mod_Factor_Kinase"/>
</dbReference>
<dbReference type="RefSeq" id="WP_111297057.1">
    <property type="nucleotide sequence ID" value="NZ_QKZV01000010.1"/>
</dbReference>
<dbReference type="PANTHER" id="PTHR23150">
    <property type="entry name" value="SULFATASE MODIFYING FACTOR 1, 2"/>
    <property type="match status" value="1"/>
</dbReference>
<dbReference type="PANTHER" id="PTHR23150:SF19">
    <property type="entry name" value="FORMYLGLYCINE-GENERATING ENZYME"/>
    <property type="match status" value="1"/>
</dbReference>
<feature type="domain" description="Sulfatase-modifying factor enzyme-like" evidence="2">
    <location>
        <begin position="23"/>
        <end position="225"/>
    </location>
</feature>
<dbReference type="InterPro" id="IPR016187">
    <property type="entry name" value="CTDL_fold"/>
</dbReference>
<evidence type="ECO:0000313" key="4">
    <source>
        <dbReference type="Proteomes" id="UP000249720"/>
    </source>
</evidence>
<reference evidence="3 4" key="1">
    <citation type="submission" date="2018-06" db="EMBL/GenBank/DDBJ databases">
        <title>Genomic Encyclopedia of Archaeal and Bacterial Type Strains, Phase II (KMG-II): from individual species to whole genera.</title>
        <authorList>
            <person name="Goeker M."/>
        </authorList>
    </citation>
    <scope>NUCLEOTIDE SEQUENCE [LARGE SCALE GENOMIC DNA]</scope>
    <source>
        <strain evidence="3 4">DSM 23241</strain>
    </source>
</reference>
<dbReference type="OrthoDB" id="9768004at2"/>
<dbReference type="InterPro" id="IPR042095">
    <property type="entry name" value="SUMF_sf"/>
</dbReference>
<dbReference type="GO" id="GO:0120147">
    <property type="term" value="F:formylglycine-generating oxidase activity"/>
    <property type="evidence" value="ECO:0007669"/>
    <property type="project" value="TreeGrafter"/>
</dbReference>
<name>A0A2W7RNJ7_9BACT</name>
<evidence type="ECO:0000256" key="1">
    <source>
        <dbReference type="SAM" id="MobiDB-lite"/>
    </source>
</evidence>
<dbReference type="Proteomes" id="UP000249720">
    <property type="component" value="Unassembled WGS sequence"/>
</dbReference>
<accession>A0A2W7RNJ7</accession>
<feature type="region of interest" description="Disordered" evidence="1">
    <location>
        <begin position="271"/>
        <end position="294"/>
    </location>
</feature>